<reference evidence="2" key="1">
    <citation type="journal article" date="2014" name="Int. J. Syst. Evol. Microbiol.">
        <title>Complete genome sequence of Corynebacterium casei LMG S-19264T (=DSM 44701T), isolated from a smear-ripened cheese.</title>
        <authorList>
            <consortium name="US DOE Joint Genome Institute (JGI-PGF)"/>
            <person name="Walter F."/>
            <person name="Albersmeier A."/>
            <person name="Kalinowski J."/>
            <person name="Ruckert C."/>
        </authorList>
    </citation>
    <scope>NUCLEOTIDE SEQUENCE</scope>
    <source>
        <strain evidence="2">KCTC 42650</strain>
    </source>
</reference>
<dbReference type="Pfam" id="PF00107">
    <property type="entry name" value="ADH_zinc_N"/>
    <property type="match status" value="1"/>
</dbReference>
<evidence type="ECO:0000313" key="2">
    <source>
        <dbReference type="EMBL" id="GHF66989.1"/>
    </source>
</evidence>
<name>A0A8J3MBN8_9RHOB</name>
<dbReference type="InterPro" id="IPR036291">
    <property type="entry name" value="NAD(P)-bd_dom_sf"/>
</dbReference>
<evidence type="ECO:0000313" key="3">
    <source>
        <dbReference type="Proteomes" id="UP000626220"/>
    </source>
</evidence>
<dbReference type="InterPro" id="IPR051397">
    <property type="entry name" value="Zn-ADH-like_protein"/>
</dbReference>
<dbReference type="SUPFAM" id="SSF51735">
    <property type="entry name" value="NAD(P)-binding Rossmann-fold domains"/>
    <property type="match status" value="1"/>
</dbReference>
<reference evidence="2" key="2">
    <citation type="submission" date="2020-09" db="EMBL/GenBank/DDBJ databases">
        <authorList>
            <person name="Sun Q."/>
            <person name="Kim S."/>
        </authorList>
    </citation>
    <scope>NUCLEOTIDE SEQUENCE</scope>
    <source>
        <strain evidence="2">KCTC 42650</strain>
    </source>
</reference>
<dbReference type="GO" id="GO:0016491">
    <property type="term" value="F:oxidoreductase activity"/>
    <property type="evidence" value="ECO:0007669"/>
    <property type="project" value="InterPro"/>
</dbReference>
<dbReference type="SMART" id="SM00829">
    <property type="entry name" value="PKS_ER"/>
    <property type="match status" value="1"/>
</dbReference>
<dbReference type="PANTHER" id="PTHR43677:SF4">
    <property type="entry name" value="QUINONE OXIDOREDUCTASE-LIKE PROTEIN 2"/>
    <property type="match status" value="1"/>
</dbReference>
<feature type="domain" description="Enoyl reductase (ER)" evidence="1">
    <location>
        <begin position="13"/>
        <end position="327"/>
    </location>
</feature>
<dbReference type="Proteomes" id="UP000626220">
    <property type="component" value="Unassembled WGS sequence"/>
</dbReference>
<dbReference type="Gene3D" id="3.40.50.720">
    <property type="entry name" value="NAD(P)-binding Rossmann-like Domain"/>
    <property type="match status" value="1"/>
</dbReference>
<dbReference type="SUPFAM" id="SSF50129">
    <property type="entry name" value="GroES-like"/>
    <property type="match status" value="1"/>
</dbReference>
<dbReference type="InterPro" id="IPR013149">
    <property type="entry name" value="ADH-like_C"/>
</dbReference>
<protein>
    <submittedName>
        <fullName evidence="2">NADPH:quinone oxidoreductase</fullName>
    </submittedName>
</protein>
<keyword evidence="3" id="KW-1185">Reference proteome</keyword>
<dbReference type="Gene3D" id="3.90.180.10">
    <property type="entry name" value="Medium-chain alcohol dehydrogenases, catalytic domain"/>
    <property type="match status" value="1"/>
</dbReference>
<dbReference type="CDD" id="cd08241">
    <property type="entry name" value="QOR1"/>
    <property type="match status" value="1"/>
</dbReference>
<dbReference type="InterPro" id="IPR013154">
    <property type="entry name" value="ADH-like_N"/>
</dbReference>
<accession>A0A8J3MBN8</accession>
<gene>
    <name evidence="2" type="ORF">GCM10017056_42750</name>
</gene>
<dbReference type="EMBL" id="BNCJ01000019">
    <property type="protein sequence ID" value="GHF66989.1"/>
    <property type="molecule type" value="Genomic_DNA"/>
</dbReference>
<sequence>MQNDIAVVCHALGNVDELRQGLLPRDTVSPGRVLVRVQAAAVNFPDRLIVEGLYQQKPPLPFAPGFEVAGVIVEDGDGPGTDRIGRRVMGLTAKGYGGFATHALLEAASAIKIPDDMSFVDAAAFFSAFGTAHHALVRRAAVKEGETLVVLGAAGAVGLAAIQLGKLLGLTVIAVAGGTAKADAVRRRGADHVIDHKTEDLRSALKTLTKGAGAEVCLDLVGGDAFDAMSRLMAWGGRLVTVGYASGRIPSLPANLAMLKGYALVGAYWWPATQRDPAQHQADFVTMLRYWKDGAVTPDVHKILPFSEAASAIHALGERTVTGKQVLVPDDIWEEQE</sequence>
<organism evidence="2 3">
    <name type="scientific">Seohaeicola zhoushanensis</name>
    <dbReference type="NCBI Taxonomy" id="1569283"/>
    <lineage>
        <taxon>Bacteria</taxon>
        <taxon>Pseudomonadati</taxon>
        <taxon>Pseudomonadota</taxon>
        <taxon>Alphaproteobacteria</taxon>
        <taxon>Rhodobacterales</taxon>
        <taxon>Roseobacteraceae</taxon>
        <taxon>Seohaeicola</taxon>
    </lineage>
</organism>
<evidence type="ECO:0000259" key="1">
    <source>
        <dbReference type="SMART" id="SM00829"/>
    </source>
</evidence>
<comment type="caution">
    <text evidence="2">The sequence shown here is derived from an EMBL/GenBank/DDBJ whole genome shotgun (WGS) entry which is preliminary data.</text>
</comment>
<dbReference type="PANTHER" id="PTHR43677">
    <property type="entry name" value="SHORT-CHAIN DEHYDROGENASE/REDUCTASE"/>
    <property type="match status" value="1"/>
</dbReference>
<proteinExistence type="predicted"/>
<dbReference type="InterPro" id="IPR011032">
    <property type="entry name" value="GroES-like_sf"/>
</dbReference>
<dbReference type="RefSeq" id="WP_189682163.1">
    <property type="nucleotide sequence ID" value="NZ_BNCJ01000019.1"/>
</dbReference>
<dbReference type="AlphaFoldDB" id="A0A8J3MBN8"/>
<dbReference type="InterPro" id="IPR020843">
    <property type="entry name" value="ER"/>
</dbReference>
<dbReference type="Pfam" id="PF08240">
    <property type="entry name" value="ADH_N"/>
    <property type="match status" value="1"/>
</dbReference>